<accession>A0A940DIG5</accession>
<dbReference type="CDD" id="cd02258">
    <property type="entry name" value="Peptidase_C25_N"/>
    <property type="match status" value="1"/>
</dbReference>
<dbReference type="Pfam" id="PF01364">
    <property type="entry name" value="Peptidase_C25"/>
    <property type="match status" value="1"/>
</dbReference>
<comment type="caution">
    <text evidence="4">The sequence shown here is derived from an EMBL/GenBank/DDBJ whole genome shotgun (WGS) entry which is preliminary data.</text>
</comment>
<name>A0A940DIG5_9BACT</name>
<dbReference type="InterPro" id="IPR001769">
    <property type="entry name" value="Gingipain"/>
</dbReference>
<feature type="chain" id="PRO_5037303293" evidence="2">
    <location>
        <begin position="22"/>
        <end position="1273"/>
    </location>
</feature>
<dbReference type="InterPro" id="IPR026444">
    <property type="entry name" value="Secre_tail"/>
</dbReference>
<feature type="signal peptide" evidence="2">
    <location>
        <begin position="1"/>
        <end position="21"/>
    </location>
</feature>
<proteinExistence type="predicted"/>
<dbReference type="InterPro" id="IPR029030">
    <property type="entry name" value="Caspase-like_dom_sf"/>
</dbReference>
<evidence type="ECO:0000313" key="4">
    <source>
        <dbReference type="EMBL" id="MBO8439255.1"/>
    </source>
</evidence>
<evidence type="ECO:0000259" key="3">
    <source>
        <dbReference type="Pfam" id="PF01364"/>
    </source>
</evidence>
<dbReference type="EMBL" id="JADIMV010000024">
    <property type="protein sequence ID" value="MBO8439255.1"/>
    <property type="molecule type" value="Genomic_DNA"/>
</dbReference>
<dbReference type="SUPFAM" id="SSF52129">
    <property type="entry name" value="Caspase-like"/>
    <property type="match status" value="1"/>
</dbReference>
<reference evidence="4" key="1">
    <citation type="submission" date="2020-10" db="EMBL/GenBank/DDBJ databases">
        <authorList>
            <person name="Gilroy R."/>
        </authorList>
    </citation>
    <scope>NUCLEOTIDE SEQUENCE</scope>
    <source>
        <strain evidence="4">3924</strain>
    </source>
</reference>
<dbReference type="Gene3D" id="3.40.50.1460">
    <property type="match status" value="1"/>
</dbReference>
<dbReference type="GO" id="GO:0008234">
    <property type="term" value="F:cysteine-type peptidase activity"/>
    <property type="evidence" value="ECO:0007669"/>
    <property type="project" value="InterPro"/>
</dbReference>
<gene>
    <name evidence="4" type="primary">porU</name>
    <name evidence="4" type="ORF">IAC51_01235</name>
</gene>
<organism evidence="4 5">
    <name type="scientific">Candidatus Aphodosoma intestinipullorum</name>
    <dbReference type="NCBI Taxonomy" id="2840674"/>
    <lineage>
        <taxon>Bacteria</taxon>
        <taxon>Pseudomonadati</taxon>
        <taxon>Bacteroidota</taxon>
        <taxon>Bacteroidia</taxon>
        <taxon>Bacteroidales</taxon>
        <taxon>Candidatus Aphodosoma</taxon>
    </lineage>
</organism>
<evidence type="ECO:0000313" key="5">
    <source>
        <dbReference type="Proteomes" id="UP000712007"/>
    </source>
</evidence>
<feature type="domain" description="Gingipain" evidence="3">
    <location>
        <begin position="535"/>
        <end position="905"/>
    </location>
</feature>
<dbReference type="GO" id="GO:0006508">
    <property type="term" value="P:proteolysis"/>
    <property type="evidence" value="ECO:0007669"/>
    <property type="project" value="InterPro"/>
</dbReference>
<dbReference type="Gene3D" id="2.60.40.4070">
    <property type="match status" value="1"/>
</dbReference>
<dbReference type="NCBIfam" id="TIGR04183">
    <property type="entry name" value="Por_Secre_tail"/>
    <property type="match status" value="1"/>
</dbReference>
<dbReference type="NCBIfam" id="NF033707">
    <property type="entry name" value="T9SS_sortase"/>
    <property type="match status" value="1"/>
</dbReference>
<protein>
    <submittedName>
        <fullName evidence="4">Type IX secretion system sortase PorU</fullName>
    </submittedName>
</protein>
<evidence type="ECO:0000256" key="1">
    <source>
        <dbReference type="ARBA" id="ARBA00022729"/>
    </source>
</evidence>
<dbReference type="InterPro" id="IPR029031">
    <property type="entry name" value="Gingipain_N_sf"/>
</dbReference>
<sequence>MMSKTIMTVAAFIFSLWAACADTVEYNLVWRGVRTWSDSLHTVRTIGLDSAVYPDQTGIPVLMWEIASPDVDVADVRHAPLTYEEEEVVRHAGMAYNPAPQWSVVSATDRKRTRHYLRMNPFISVDGKVRKVTAFRVVSSEGTAAVKSSPDEESKAERYAASSVLASGDWVKIRVGQTGIYKLTYEQIKNMGFASPANVRVHGYGGAMLPESFSEPYTDDLPEVSVYMYKGSDSVFGPGDYILFYGQGPVSWKYDGATRLYAHTRNVYSDYGYYFVTAGDNEGLRVEEADGESATGGLTATSFTDYYVHEKDSISLINSGKIFWGEAFRSPRLSYSFTPSISNIMAEKATMVIDAVGTYSTSTDISANVNGTEIGRLTIPAKPVSDLSVSGKIATGTYTFTPNAGNSLPIKLTYSSSSGTAYLNYFEVNLKRKLVKNSGSPLFFRIIDYVGKTDAGVEVLVDGVDDDVQIWDITDKSAVRRMPLEKSGAVGSFSADLSEVREFVAVSPSADSFMTPDIIGRVKNQNLHGLGQMDMVIIAHPDFVSEANRLAEWHSSYDGMNAVVVEAETVYNEFSSGTPDATAYRRFMKMFYDRAKGEDDEPKYLILFGDGCFDNRQITRDRNASGEIFRLLTYQSDNSLSETASYTTDDYFALLDDNEGNAIEAELMDICVGRIPASTVEQARSAVDKILGYLNNEVVGNWKNQILFIADDGDGNQHMESADTVANLAQAMYPDIIVKKMFLDAYVQEVAASGESYPVAKREFDDYIKFGIAMVNYMGHGSYEGWANERILTMDDMTGMYNECLPFWVTATCGFTRFDSYVNSGGEVLMMNANGGAMGLFSTSRTVYAGPNENINLQLMRNMMTRDDEGVTITLGEAARRAKNALPGDANRMSFIFIGDPAVRLAVPYSHKVTIDSINGLPAEPSRQDTIGALDIVTLSGYIKKYGGDYDPSFNGYAHVSVFDKESEVTTLCNDAGSTPFAFKYRSSLLFSGKAEVKDGRFTIQFQMPKDIRYNYGPGKIVVYAVDEENNYEANGSYADICVGGEADDAGYEDKGPEIRMYLNTPQFTNGGKVNSSPLFVANVSDDSGINTVGSGIGHDIVMIIDDDPKQQYVLNHYFEPETGNYKEGTVTYQLSGLAEGKHKLFFRVWDIQNNSSSAELEFEVDPDYAPELYDVYVYPNPVVNDANFVCVHDRPQTPVNVTVSVYDLAGRMLWTSGKTLLTDSSNRTTVTWNIRSDGGLNAVDGIYLARVVFEDSDGLKSARTVKLIVRAQ</sequence>
<dbReference type="AlphaFoldDB" id="A0A940DIG5"/>
<evidence type="ECO:0000256" key="2">
    <source>
        <dbReference type="SAM" id="SignalP"/>
    </source>
</evidence>
<dbReference type="Proteomes" id="UP000712007">
    <property type="component" value="Unassembled WGS sequence"/>
</dbReference>
<dbReference type="Gene3D" id="3.40.50.10390">
    <property type="entry name" value="Gingipain r, domain 1"/>
    <property type="match status" value="1"/>
</dbReference>
<reference evidence="4" key="2">
    <citation type="journal article" date="2021" name="PeerJ">
        <title>Extensive microbial diversity within the chicken gut microbiome revealed by metagenomics and culture.</title>
        <authorList>
            <person name="Gilroy R."/>
            <person name="Ravi A."/>
            <person name="Getino M."/>
            <person name="Pursley I."/>
            <person name="Horton D.L."/>
            <person name="Alikhan N.F."/>
            <person name="Baker D."/>
            <person name="Gharbi K."/>
            <person name="Hall N."/>
            <person name="Watson M."/>
            <person name="Adriaenssens E.M."/>
            <person name="Foster-Nyarko E."/>
            <person name="Jarju S."/>
            <person name="Secka A."/>
            <person name="Antonio M."/>
            <person name="Oren A."/>
            <person name="Chaudhuri R.R."/>
            <person name="La Ragione R."/>
            <person name="Hildebrand F."/>
            <person name="Pallen M.J."/>
        </authorList>
    </citation>
    <scope>NUCLEOTIDE SEQUENCE</scope>
    <source>
        <strain evidence="4">3924</strain>
    </source>
</reference>
<keyword evidence="1 2" id="KW-0732">Signal</keyword>
<dbReference type="PROSITE" id="PS51257">
    <property type="entry name" value="PROKAR_LIPOPROTEIN"/>
    <property type="match status" value="1"/>
</dbReference>